<dbReference type="OrthoDB" id="9812289at2"/>
<dbReference type="Pfam" id="PF00583">
    <property type="entry name" value="Acetyltransf_1"/>
    <property type="match status" value="1"/>
</dbReference>
<evidence type="ECO:0000313" key="2">
    <source>
        <dbReference type="EMBL" id="RDU37235.1"/>
    </source>
</evidence>
<comment type="caution">
    <text evidence="2">The sequence shown here is derived from an EMBL/GenBank/DDBJ whole genome shotgun (WGS) entry which is preliminary data.</text>
</comment>
<keyword evidence="3" id="KW-1185">Reference proteome</keyword>
<organism evidence="2 3">
    <name type="scientific">Neobacillus piezotolerans</name>
    <dbReference type="NCBI Taxonomy" id="2259171"/>
    <lineage>
        <taxon>Bacteria</taxon>
        <taxon>Bacillati</taxon>
        <taxon>Bacillota</taxon>
        <taxon>Bacilli</taxon>
        <taxon>Bacillales</taxon>
        <taxon>Bacillaceae</taxon>
        <taxon>Neobacillus</taxon>
    </lineage>
</organism>
<accession>A0A3D8GRZ9</accession>
<dbReference type="SUPFAM" id="SSF55729">
    <property type="entry name" value="Acyl-CoA N-acyltransferases (Nat)"/>
    <property type="match status" value="1"/>
</dbReference>
<gene>
    <name evidence="2" type="ORF">DRW41_10150</name>
</gene>
<evidence type="ECO:0000259" key="1">
    <source>
        <dbReference type="PROSITE" id="PS51186"/>
    </source>
</evidence>
<dbReference type="AlphaFoldDB" id="A0A3D8GRZ9"/>
<sequence>MEAIQHLHNSIFGGNDDLLAKMDGKPTLLFNLALDGQKPVGYKIGYGLSQTKFYSWLGGVHPEYRNLGIASTLMHQQHYFLKQYGFTSVQTKTMNKWRGMLILNIKNGFNIVETYTDKNGRHKIILEKDLQDG</sequence>
<reference evidence="2 3" key="1">
    <citation type="submission" date="2018-07" db="EMBL/GenBank/DDBJ databases">
        <title>Bacillus sp. YLB-04 draft genome sequence.</title>
        <authorList>
            <person name="Yu L."/>
            <person name="Tang X."/>
        </authorList>
    </citation>
    <scope>NUCLEOTIDE SEQUENCE [LARGE SCALE GENOMIC DNA]</scope>
    <source>
        <strain evidence="2 3">YLB-04</strain>
    </source>
</reference>
<dbReference type="InterPro" id="IPR000182">
    <property type="entry name" value="GNAT_dom"/>
</dbReference>
<protein>
    <submittedName>
        <fullName evidence="2">GNAT family N-acetyltransferase</fullName>
    </submittedName>
</protein>
<dbReference type="EMBL" id="QNQT01000003">
    <property type="protein sequence ID" value="RDU37235.1"/>
    <property type="molecule type" value="Genomic_DNA"/>
</dbReference>
<dbReference type="Proteomes" id="UP000257144">
    <property type="component" value="Unassembled WGS sequence"/>
</dbReference>
<dbReference type="PROSITE" id="PS51186">
    <property type="entry name" value="GNAT"/>
    <property type="match status" value="1"/>
</dbReference>
<keyword evidence="2" id="KW-0808">Transferase</keyword>
<evidence type="ECO:0000313" key="3">
    <source>
        <dbReference type="Proteomes" id="UP000257144"/>
    </source>
</evidence>
<dbReference type="InterPro" id="IPR016181">
    <property type="entry name" value="Acyl_CoA_acyltransferase"/>
</dbReference>
<name>A0A3D8GRZ9_9BACI</name>
<proteinExistence type="predicted"/>
<feature type="domain" description="N-acetyltransferase" evidence="1">
    <location>
        <begin position="1"/>
        <end position="131"/>
    </location>
</feature>
<dbReference type="CDD" id="cd04301">
    <property type="entry name" value="NAT_SF"/>
    <property type="match status" value="1"/>
</dbReference>
<dbReference type="Gene3D" id="3.40.630.30">
    <property type="match status" value="1"/>
</dbReference>
<dbReference type="GO" id="GO:0016747">
    <property type="term" value="F:acyltransferase activity, transferring groups other than amino-acyl groups"/>
    <property type="evidence" value="ECO:0007669"/>
    <property type="project" value="InterPro"/>
</dbReference>